<name>A0ABN8M9Z1_9CNID</name>
<dbReference type="InterPro" id="IPR036850">
    <property type="entry name" value="NDK-like_dom_sf"/>
</dbReference>
<gene>
    <name evidence="6" type="ORF">PEVE_00024208</name>
</gene>
<dbReference type="InterPro" id="IPR008979">
    <property type="entry name" value="Galactose-bd-like_sf"/>
</dbReference>
<dbReference type="SUPFAM" id="SSF49785">
    <property type="entry name" value="Galactose-binding domain-like"/>
    <property type="match status" value="2"/>
</dbReference>
<feature type="region of interest" description="Disordered" evidence="3">
    <location>
        <begin position="604"/>
        <end position="663"/>
    </location>
</feature>
<dbReference type="PROSITE" id="PS50022">
    <property type="entry name" value="FA58C_3"/>
    <property type="match status" value="2"/>
</dbReference>
<keyword evidence="7" id="KW-1185">Reference proteome</keyword>
<dbReference type="SUPFAM" id="SSF52833">
    <property type="entry name" value="Thioredoxin-like"/>
    <property type="match status" value="1"/>
</dbReference>
<feature type="compositionally biased region" description="Low complexity" evidence="3">
    <location>
        <begin position="979"/>
        <end position="994"/>
    </location>
</feature>
<evidence type="ECO:0000256" key="1">
    <source>
        <dbReference type="PROSITE-ProRule" id="PRU00706"/>
    </source>
</evidence>
<feature type="region of interest" description="Disordered" evidence="3">
    <location>
        <begin position="937"/>
        <end position="1128"/>
    </location>
</feature>
<dbReference type="CDD" id="cd02948">
    <property type="entry name" value="TRX_NDPK"/>
    <property type="match status" value="1"/>
</dbReference>
<dbReference type="PANTHER" id="PTHR46135">
    <property type="entry name" value="NME/NM23 FAMILY MEMBER 8"/>
    <property type="match status" value="1"/>
</dbReference>
<dbReference type="PANTHER" id="PTHR46135:SF3">
    <property type="entry name" value="NME_NM23 FAMILY MEMBER 8"/>
    <property type="match status" value="1"/>
</dbReference>
<feature type="compositionally biased region" description="Basic and acidic residues" evidence="3">
    <location>
        <begin position="604"/>
        <end position="625"/>
    </location>
</feature>
<feature type="region of interest" description="Disordered" evidence="3">
    <location>
        <begin position="803"/>
        <end position="829"/>
    </location>
</feature>
<dbReference type="CDD" id="cd00057">
    <property type="entry name" value="FA58C"/>
    <property type="match status" value="2"/>
</dbReference>
<dbReference type="PROSITE" id="PS00469">
    <property type="entry name" value="NDPK"/>
    <property type="match status" value="1"/>
</dbReference>
<sequence>MAYIKKNPDAQRPLQVEVKTQEQWDELLTKEGLIVVDAYSAWCGPCKAIVSSFKRIKNELGDDLLVFANAETDSIDSLEAYRMKSQPTFLFYAGGILVNVTRGCNCPLLIKLIRGELEKEHKVLEGRSERVPFVDQEALKETVIADEKKDEEKETEEEEEELVELPKQVTVAIIKPDAVEAGLVDEIIQKVEESGMEVLKKEEKLLTKEEAAEFYKQHEGSEHFDQLVEFMSSGPCMTLVLSKADEANAGEGTIDYFRDLIGPKDVNIAKEEAPASLRALYGTDTVKNALHGCDSADSAARELAFFYPDFVAPTIVQKRKKKRLQRTLALIRPDALRTRKDSIIAKIEQAGFTIAMSKEMMLSREQAETFYEEHKGSDFFETLVTNMTSGPMMALCLAREDAVEGWRELLGPKEVTVAAEQAPESLRHHFQVEDSPINPLHGSDSPEAAEKEIQQFFPVQSTVAVIKPEVEPDIKEEVIQKIKEAGFKIQFEKEVTLTKELASQFYQEHQGKDFYEHLTDYMSSGPTLFMVLTREDAVTGWKALMGPTDPLQALEVAPDSLRAKFGVDTMKNAVHGSSNVEKAVEVIKEFLPEVEVLPDGTVRVPKDDVQPVEEGKPQEDDKEQFCEPLGMENGSIPSEAIKASSELDEHHSPSRARLNTKPEGELMGAWVPLESDDTQWLQVNLGKVTRISKIATQGEAGESSRHVKQYTVSFSLTEEGFVSYREEGSEKVLESNSDQDTVVSNSLKSPVIAQFIRLHPRAWNEAIGMRTEFYGFDAESYSEPLGMENGSIASDAIKASSELEDKHNASRARLNSKPEGELMGAWAPSESDDNQWLQVDLGKVCEITKIATQGGGEGVEHRVTSYVLLFGEDQENLHEYKENEETKVFEGNSDGDTVLSHWLTQPVMARYCRLKPKTWNEQIALRLELYGKVPADKSQATGQQQEKHEQLDVTAENNTVEQGEPKDEESAAVSQQAPETETIEGQQEEAQATQEVKEVANDESKPDDSQGSEQVSENAGAESKPDDVQTTENASEEVKPDEGSPSEDVKDSVNDEVKPENNQSSEEGNENANDESKPVEAQAAEESKETVADEVKPDDSQKTDDVAKDENSGQAEKEDKQTEGEETK</sequence>
<evidence type="ECO:0000313" key="7">
    <source>
        <dbReference type="Proteomes" id="UP001159427"/>
    </source>
</evidence>
<dbReference type="Proteomes" id="UP001159427">
    <property type="component" value="Unassembled WGS sequence"/>
</dbReference>
<dbReference type="PROSITE" id="PS01285">
    <property type="entry name" value="FA58C_1"/>
    <property type="match status" value="2"/>
</dbReference>
<dbReference type="InterPro" id="IPR036249">
    <property type="entry name" value="Thioredoxin-like_sf"/>
</dbReference>
<dbReference type="CDD" id="cd04416">
    <property type="entry name" value="NDPk_TX"/>
    <property type="match status" value="3"/>
</dbReference>
<evidence type="ECO:0000313" key="6">
    <source>
        <dbReference type="EMBL" id="CAH3024827.1"/>
    </source>
</evidence>
<dbReference type="PROSITE" id="PS51352">
    <property type="entry name" value="THIOREDOXIN_2"/>
    <property type="match status" value="1"/>
</dbReference>
<dbReference type="Pfam" id="PF00085">
    <property type="entry name" value="Thioredoxin"/>
    <property type="match status" value="1"/>
</dbReference>
<dbReference type="Pfam" id="PF00754">
    <property type="entry name" value="F5_F8_type_C"/>
    <property type="match status" value="2"/>
</dbReference>
<evidence type="ECO:0000259" key="5">
    <source>
        <dbReference type="PROSITE" id="PS51352"/>
    </source>
</evidence>
<dbReference type="Gene3D" id="2.60.120.260">
    <property type="entry name" value="Galactose-binding domain-like"/>
    <property type="match status" value="2"/>
</dbReference>
<feature type="domain" description="Thioredoxin" evidence="5">
    <location>
        <begin position="1"/>
        <end position="118"/>
    </location>
</feature>
<dbReference type="InterPro" id="IPR034907">
    <property type="entry name" value="NDK-like_dom"/>
</dbReference>
<dbReference type="SUPFAM" id="SSF54919">
    <property type="entry name" value="Nucleoside diphosphate kinase, NDK"/>
    <property type="match status" value="3"/>
</dbReference>
<accession>A0ABN8M9Z1</accession>
<feature type="domain" description="F5/8 type C" evidence="4">
    <location>
        <begin position="780"/>
        <end position="932"/>
    </location>
</feature>
<evidence type="ECO:0000259" key="4">
    <source>
        <dbReference type="PROSITE" id="PS50022"/>
    </source>
</evidence>
<feature type="compositionally biased region" description="Basic and acidic residues" evidence="3">
    <location>
        <begin position="1036"/>
        <end position="1059"/>
    </location>
</feature>
<reference evidence="6 7" key="1">
    <citation type="submission" date="2022-05" db="EMBL/GenBank/DDBJ databases">
        <authorList>
            <consortium name="Genoscope - CEA"/>
            <person name="William W."/>
        </authorList>
    </citation>
    <scope>NUCLEOTIDE SEQUENCE [LARGE SCALE GENOMIC DNA]</scope>
</reference>
<dbReference type="PRINTS" id="PR01243">
    <property type="entry name" value="NUCDPKINASE"/>
</dbReference>
<proteinExistence type="inferred from homology"/>
<dbReference type="InterPro" id="IPR013766">
    <property type="entry name" value="Thioredoxin_domain"/>
</dbReference>
<evidence type="ECO:0008006" key="8">
    <source>
        <dbReference type="Google" id="ProtNLM"/>
    </source>
</evidence>
<feature type="domain" description="F5/8 type C" evidence="4">
    <location>
        <begin position="626"/>
        <end position="776"/>
    </location>
</feature>
<dbReference type="Gene3D" id="3.30.70.141">
    <property type="entry name" value="Nucleoside diphosphate kinase-like domain"/>
    <property type="match status" value="3"/>
</dbReference>
<comment type="caution">
    <text evidence="6">The sequence shown here is derived from an EMBL/GenBank/DDBJ whole genome shotgun (WGS) entry which is preliminary data.</text>
</comment>
<evidence type="ECO:0000256" key="3">
    <source>
        <dbReference type="SAM" id="MobiDB-lite"/>
    </source>
</evidence>
<dbReference type="PROSITE" id="PS51374">
    <property type="entry name" value="NDPK_LIKE"/>
    <property type="match status" value="2"/>
</dbReference>
<dbReference type="SMART" id="SM00562">
    <property type="entry name" value="NDK"/>
    <property type="match status" value="3"/>
</dbReference>
<dbReference type="InterPro" id="IPR000421">
    <property type="entry name" value="FA58C"/>
</dbReference>
<dbReference type="Pfam" id="PF00334">
    <property type="entry name" value="NDK"/>
    <property type="match status" value="3"/>
</dbReference>
<dbReference type="InterPro" id="IPR023005">
    <property type="entry name" value="Nucleoside_diP_kinase_AS"/>
</dbReference>
<feature type="compositionally biased region" description="Basic and acidic residues" evidence="3">
    <location>
        <begin position="995"/>
        <end position="1008"/>
    </location>
</feature>
<dbReference type="EMBL" id="CALNXI010000323">
    <property type="protein sequence ID" value="CAH3024827.1"/>
    <property type="molecule type" value="Genomic_DNA"/>
</dbReference>
<comment type="similarity">
    <text evidence="1 2">Belongs to the NDK family.</text>
</comment>
<dbReference type="Gene3D" id="3.40.30.10">
    <property type="entry name" value="Glutaredoxin"/>
    <property type="match status" value="1"/>
</dbReference>
<feature type="compositionally biased region" description="Basic and acidic residues" evidence="3">
    <location>
        <begin position="1085"/>
        <end position="1128"/>
    </location>
</feature>
<dbReference type="InterPro" id="IPR001564">
    <property type="entry name" value="Nucleoside_diP_kinase"/>
</dbReference>
<comment type="caution">
    <text evidence="1">Lacks conserved residue(s) required for the propagation of feature annotation.</text>
</comment>
<protein>
    <recommendedName>
        <fullName evidence="8">Thioredoxin domain-containing protein 3 homolog</fullName>
    </recommendedName>
</protein>
<organism evidence="6 7">
    <name type="scientific">Porites evermanni</name>
    <dbReference type="NCBI Taxonomy" id="104178"/>
    <lineage>
        <taxon>Eukaryota</taxon>
        <taxon>Metazoa</taxon>
        <taxon>Cnidaria</taxon>
        <taxon>Anthozoa</taxon>
        <taxon>Hexacorallia</taxon>
        <taxon>Scleractinia</taxon>
        <taxon>Fungiina</taxon>
        <taxon>Poritidae</taxon>
        <taxon>Porites</taxon>
    </lineage>
</organism>
<dbReference type="InterPro" id="IPR051766">
    <property type="entry name" value="TXND_domain-containing"/>
</dbReference>
<dbReference type="SMART" id="SM00231">
    <property type="entry name" value="FA58C"/>
    <property type="match status" value="2"/>
</dbReference>
<evidence type="ECO:0000256" key="2">
    <source>
        <dbReference type="RuleBase" id="RU004011"/>
    </source>
</evidence>